<feature type="compositionally biased region" description="Low complexity" evidence="1">
    <location>
        <begin position="168"/>
        <end position="198"/>
    </location>
</feature>
<feature type="chain" id="PRO_5043803676" evidence="3">
    <location>
        <begin position="24"/>
        <end position="222"/>
    </location>
</feature>
<accession>A0A8J1T7T3</accession>
<dbReference type="Proteomes" id="UP000749559">
    <property type="component" value="Unassembled WGS sequence"/>
</dbReference>
<protein>
    <submittedName>
        <fullName evidence="4">Uncharacterized protein</fullName>
    </submittedName>
</protein>
<reference evidence="4" key="1">
    <citation type="submission" date="2022-03" db="EMBL/GenBank/DDBJ databases">
        <authorList>
            <person name="Martin C."/>
        </authorList>
    </citation>
    <scope>NUCLEOTIDE SEQUENCE</scope>
</reference>
<gene>
    <name evidence="4" type="ORF">OFUS_LOCUS10050</name>
</gene>
<keyword evidence="2" id="KW-0472">Membrane</keyword>
<keyword evidence="2" id="KW-1133">Transmembrane helix</keyword>
<keyword evidence="2" id="KW-0812">Transmembrane</keyword>
<proteinExistence type="predicted"/>
<evidence type="ECO:0000256" key="3">
    <source>
        <dbReference type="SAM" id="SignalP"/>
    </source>
</evidence>
<feature type="transmembrane region" description="Helical" evidence="2">
    <location>
        <begin position="71"/>
        <end position="98"/>
    </location>
</feature>
<name>A0A8J1T7T3_OWEFU</name>
<evidence type="ECO:0000313" key="5">
    <source>
        <dbReference type="Proteomes" id="UP000749559"/>
    </source>
</evidence>
<evidence type="ECO:0000313" key="4">
    <source>
        <dbReference type="EMBL" id="CAH1783740.1"/>
    </source>
</evidence>
<dbReference type="EMBL" id="CAIIXF020000005">
    <property type="protein sequence ID" value="CAH1783740.1"/>
    <property type="molecule type" value="Genomic_DNA"/>
</dbReference>
<feature type="region of interest" description="Disordered" evidence="1">
    <location>
        <begin position="163"/>
        <end position="222"/>
    </location>
</feature>
<comment type="caution">
    <text evidence="4">The sequence shown here is derived from an EMBL/GenBank/DDBJ whole genome shotgun (WGS) entry which is preliminary data.</text>
</comment>
<evidence type="ECO:0000256" key="2">
    <source>
        <dbReference type="SAM" id="Phobius"/>
    </source>
</evidence>
<dbReference type="AlphaFoldDB" id="A0A8J1T7T3"/>
<evidence type="ECO:0000256" key="1">
    <source>
        <dbReference type="SAM" id="MobiDB-lite"/>
    </source>
</evidence>
<keyword evidence="5" id="KW-1185">Reference proteome</keyword>
<keyword evidence="3" id="KW-0732">Signal</keyword>
<organism evidence="4 5">
    <name type="scientific">Owenia fusiformis</name>
    <name type="common">Polychaete worm</name>
    <dbReference type="NCBI Taxonomy" id="6347"/>
    <lineage>
        <taxon>Eukaryota</taxon>
        <taxon>Metazoa</taxon>
        <taxon>Spiralia</taxon>
        <taxon>Lophotrochozoa</taxon>
        <taxon>Annelida</taxon>
        <taxon>Polychaeta</taxon>
        <taxon>Sedentaria</taxon>
        <taxon>Canalipalpata</taxon>
        <taxon>Sabellida</taxon>
        <taxon>Oweniida</taxon>
        <taxon>Oweniidae</taxon>
        <taxon>Owenia</taxon>
    </lineage>
</organism>
<sequence length="222" mass="23814">MKDYRSVLLGLVVIISLFSLVSSWESCNLQGRYITCPSYCCGSYSNRYCCTSCSLRYPRPTSTCSTLTSGVIVGIVIGGLILTLVPFIICCICCCACCECCRSRVRNRGHVIRTVQTGGTTVVTTSNMQPGVMVQPPAYPGNGQINQGYAPYPAQNQYPGQYPTGQAAYPGQQTYPGQQPYPGQAQQAYPGQPGQNPAMQAAGAPPAYSDMNTYSKPADPPQ</sequence>
<feature type="signal peptide" evidence="3">
    <location>
        <begin position="1"/>
        <end position="23"/>
    </location>
</feature>